<proteinExistence type="predicted"/>
<dbReference type="SUPFAM" id="SSF51905">
    <property type="entry name" value="FAD/NAD(P)-binding domain"/>
    <property type="match status" value="1"/>
</dbReference>
<gene>
    <name evidence="1" type="ordered locus">Mefer_0229</name>
</gene>
<evidence type="ECO:0000313" key="2">
    <source>
        <dbReference type="Proteomes" id="UP000001495"/>
    </source>
</evidence>
<dbReference type="Proteomes" id="UP000001495">
    <property type="component" value="Chromosome"/>
</dbReference>
<keyword evidence="2" id="KW-1185">Reference proteome</keyword>
<dbReference type="EMBL" id="CP001696">
    <property type="protein sequence ID" value="ACV24068.1"/>
    <property type="molecule type" value="Genomic_DNA"/>
</dbReference>
<sequence length="368" mass="42556">MGVIMQVSIIGAGLAGSIVYRLLSKQDYHIDIYDHLLVRGCKSMNFIFSNKNELLITKKILKTVNLDINDYIINEVKDINVGGDDYYPNKKFYVINKSKLIEDLVPRTMITNREFNPIIKRYMTKVSSNGTLAREFVEETETKFYDLIIDASGNAKVLQLEDVNAKYKNDIRTCQFLIYYNNSSEDFNKLFIDEIKIHKGKPMIGHTWIVPVGDGLYHVGCAYYKNDHELWEFLNKYVKKMFGNDYTKVCECYSRINGNLISESFIGRMHGKRGIAGVGESIGLTTPLGHGNIYAIHSAYVLSKLIIHYELNKAILKYKKYVVKKFRKLDEDKKSVKSFNLLRIKKLLKEYYNIPTYESIKIMVKSLC</sequence>
<dbReference type="eggNOG" id="arCOG00570">
    <property type="taxonomic scope" value="Archaea"/>
</dbReference>
<protein>
    <submittedName>
        <fullName evidence="1">Dehydrogenase (Flavoprotein)-like protein</fullName>
    </submittedName>
</protein>
<evidence type="ECO:0000313" key="1">
    <source>
        <dbReference type="EMBL" id="ACV24068.1"/>
    </source>
</evidence>
<dbReference type="AlphaFoldDB" id="C7P686"/>
<dbReference type="InterPro" id="IPR036188">
    <property type="entry name" value="FAD/NAD-bd_sf"/>
</dbReference>
<dbReference type="STRING" id="573064.Mefer_0229"/>
<name>C7P686_METFA</name>
<dbReference type="Gene3D" id="3.50.50.60">
    <property type="entry name" value="FAD/NAD(P)-binding domain"/>
    <property type="match status" value="1"/>
</dbReference>
<reference evidence="1" key="1">
    <citation type="submission" date="2009-08" db="EMBL/GenBank/DDBJ databases">
        <title>Complete sequence of chromosome of Methanocaldococcus fervens AG86.</title>
        <authorList>
            <consortium name="US DOE Joint Genome Institute"/>
            <person name="Lucas S."/>
            <person name="Copeland A."/>
            <person name="Lapidus A."/>
            <person name="Glavina del Rio T."/>
            <person name="Tice H."/>
            <person name="Bruce D."/>
            <person name="Goodwin L."/>
            <person name="Pitluck S."/>
            <person name="Chertkov O."/>
            <person name="Detter J.C."/>
            <person name="Han C."/>
            <person name="Tapia R."/>
            <person name="Larimer F."/>
            <person name="Land M."/>
            <person name="Hauser L."/>
            <person name="Kyrpides N."/>
            <person name="Ovchinnikova G."/>
            <person name="Lupa-Sieprawska M."/>
            <person name="Whitman W.B."/>
        </authorList>
    </citation>
    <scope>NUCLEOTIDE SEQUENCE [LARGE SCALE GENOMIC DNA]</scope>
    <source>
        <strain evidence="1">AG86</strain>
    </source>
</reference>
<organism evidence="1 2">
    <name type="scientific">Methanocaldococcus fervens (strain DSM 4213 / JCM 15782 / AG86)</name>
    <name type="common">Methanococcus fervens</name>
    <dbReference type="NCBI Taxonomy" id="573064"/>
    <lineage>
        <taxon>Archaea</taxon>
        <taxon>Methanobacteriati</taxon>
        <taxon>Methanobacteriota</taxon>
        <taxon>Methanomada group</taxon>
        <taxon>Methanococci</taxon>
        <taxon>Methanococcales</taxon>
        <taxon>Methanocaldococcaceae</taxon>
        <taxon>Methanocaldococcus</taxon>
    </lineage>
</organism>
<dbReference type="HOGENOM" id="CLU_777578_0_0_2"/>
<dbReference type="InterPro" id="IPR050407">
    <property type="entry name" value="Geranylgeranyl_reductase"/>
</dbReference>
<dbReference type="PANTHER" id="PTHR42685">
    <property type="entry name" value="GERANYLGERANYL DIPHOSPHATE REDUCTASE"/>
    <property type="match status" value="1"/>
</dbReference>
<dbReference type="KEGG" id="mfe:Mefer_0229"/>
<dbReference type="PANTHER" id="PTHR42685:SF21">
    <property type="entry name" value="DEHYDROGENASE (FLAVOPROTEIN)-LIKE PROTEIN"/>
    <property type="match status" value="1"/>
</dbReference>
<accession>C7P686</accession>